<feature type="compositionally biased region" description="Low complexity" evidence="1">
    <location>
        <begin position="20"/>
        <end position="71"/>
    </location>
</feature>
<evidence type="ECO:0000313" key="3">
    <source>
        <dbReference type="Proteomes" id="UP001180489"/>
    </source>
</evidence>
<feature type="compositionally biased region" description="Polar residues" evidence="1">
    <location>
        <begin position="84"/>
        <end position="93"/>
    </location>
</feature>
<organism evidence="2 3">
    <name type="scientific">Streptomyces hintoniae</name>
    <dbReference type="NCBI Taxonomy" id="3075521"/>
    <lineage>
        <taxon>Bacteria</taxon>
        <taxon>Bacillati</taxon>
        <taxon>Actinomycetota</taxon>
        <taxon>Actinomycetes</taxon>
        <taxon>Kitasatosporales</taxon>
        <taxon>Streptomycetaceae</taxon>
        <taxon>Streptomyces</taxon>
    </lineage>
</organism>
<dbReference type="EMBL" id="JAVRFF010000062">
    <property type="protein sequence ID" value="MDT0477465.1"/>
    <property type="molecule type" value="Genomic_DNA"/>
</dbReference>
<comment type="caution">
    <text evidence="2">The sequence shown here is derived from an EMBL/GenBank/DDBJ whole genome shotgun (WGS) entry which is preliminary data.</text>
</comment>
<reference evidence="2" key="1">
    <citation type="submission" date="2024-05" db="EMBL/GenBank/DDBJ databases">
        <title>30 novel species of actinomycetes from the DSMZ collection.</title>
        <authorList>
            <person name="Nouioui I."/>
        </authorList>
    </citation>
    <scope>NUCLEOTIDE SEQUENCE</scope>
    <source>
        <strain evidence="2">DSM 41014</strain>
    </source>
</reference>
<dbReference type="RefSeq" id="WP_311637654.1">
    <property type="nucleotide sequence ID" value="NZ_JAVRFF010000062.1"/>
</dbReference>
<feature type="region of interest" description="Disordered" evidence="1">
    <location>
        <begin position="11"/>
        <end position="102"/>
    </location>
</feature>
<gene>
    <name evidence="2" type="ORF">RM863_35620</name>
</gene>
<sequence length="102" mass="9885">MGVFARLIRRSKATEEAAAEETTTAEAPSSAAEAGVADAEAGAADAVTAVEPAPVETGDGADAEVTAAAEGGVEGAGEGIGIPKQQSVGQATDSEADEGARR</sequence>
<proteinExistence type="predicted"/>
<accession>A0ABU2UVZ0</accession>
<evidence type="ECO:0000256" key="1">
    <source>
        <dbReference type="SAM" id="MobiDB-lite"/>
    </source>
</evidence>
<dbReference type="Proteomes" id="UP001180489">
    <property type="component" value="Unassembled WGS sequence"/>
</dbReference>
<evidence type="ECO:0000313" key="2">
    <source>
        <dbReference type="EMBL" id="MDT0477465.1"/>
    </source>
</evidence>
<evidence type="ECO:0008006" key="4">
    <source>
        <dbReference type="Google" id="ProtNLM"/>
    </source>
</evidence>
<protein>
    <recommendedName>
        <fullName evidence="4">Gliding motility protein</fullName>
    </recommendedName>
</protein>
<keyword evidence="3" id="KW-1185">Reference proteome</keyword>
<name>A0ABU2UVZ0_9ACTN</name>